<evidence type="ECO:0000259" key="7">
    <source>
        <dbReference type="PROSITE" id="PS50850"/>
    </source>
</evidence>
<evidence type="ECO:0000256" key="2">
    <source>
        <dbReference type="ARBA" id="ARBA00022448"/>
    </source>
</evidence>
<feature type="transmembrane region" description="Helical" evidence="6">
    <location>
        <begin position="327"/>
        <end position="345"/>
    </location>
</feature>
<evidence type="ECO:0000256" key="4">
    <source>
        <dbReference type="ARBA" id="ARBA00022989"/>
    </source>
</evidence>
<evidence type="ECO:0000256" key="1">
    <source>
        <dbReference type="ARBA" id="ARBA00004141"/>
    </source>
</evidence>
<comment type="subcellular location">
    <subcellularLocation>
        <location evidence="1">Membrane</location>
        <topology evidence="1">Multi-pass membrane protein</topology>
    </subcellularLocation>
</comment>
<dbReference type="InterPro" id="IPR011701">
    <property type="entry name" value="MFS"/>
</dbReference>
<gene>
    <name evidence="8" type="ORF">ACFQ35_05705</name>
</gene>
<dbReference type="Proteomes" id="UP001597263">
    <property type="component" value="Unassembled WGS sequence"/>
</dbReference>
<dbReference type="InterPro" id="IPR020846">
    <property type="entry name" value="MFS_dom"/>
</dbReference>
<sequence>MSYRVKTATVYLLGFFLDLINLFVANVAYPVIGKDLGADVNELAWVGTGYILGLTLIIPLSSWLSKRLGAKTILILSLSLFTVATAGAGTAGSVYVLIAWRVLQGLGGGLLIPVGQTLTYQQYRPDERAGLTSLILLVALLAPALSPAVGGIIVDYLGWRWIFFINLPLALLTLVFALCWLKADEKPAAPSAPFDLYGFITGSAGLILLLLGLGRLGSSTTLSSGALFTIAGLAALIIFTRLSLKNAQPVLNLKLIRDPLMRISMLVYLLIPGVFIGVSMITMLYLQSVLGMRASDTGFLMLPWSLASFLAITLTGKLYNRCGPRPLFIIGCIMQGTGIALLTQADATTYPLLLAAFAFMGMGGSLCSSTAQSTAFIQTPHDHLADASAIWNINRQLAFGFGVAFLSLFLNMILSWQGVDNVNNSAQHSAIIHAFRLCFMFVAVSALIPLILCLRLPNKQILQTLKNRT</sequence>
<feature type="transmembrane region" description="Helical" evidence="6">
    <location>
        <begin position="98"/>
        <end position="119"/>
    </location>
</feature>
<feature type="transmembrane region" description="Helical" evidence="6">
    <location>
        <begin position="298"/>
        <end position="315"/>
    </location>
</feature>
<dbReference type="EMBL" id="JBHTMA010000030">
    <property type="protein sequence ID" value="MFD1226647.1"/>
    <property type="molecule type" value="Genomic_DNA"/>
</dbReference>
<keyword evidence="4 6" id="KW-1133">Transmembrane helix</keyword>
<keyword evidence="9" id="KW-1185">Reference proteome</keyword>
<dbReference type="Pfam" id="PF07690">
    <property type="entry name" value="MFS_1"/>
    <property type="match status" value="1"/>
</dbReference>
<dbReference type="RefSeq" id="WP_289388374.1">
    <property type="nucleotide sequence ID" value="NZ_JAUCBM010000011.1"/>
</dbReference>
<feature type="domain" description="Major facilitator superfamily (MFS) profile" evidence="7">
    <location>
        <begin position="7"/>
        <end position="461"/>
    </location>
</feature>
<keyword evidence="3 6" id="KW-0812">Transmembrane</keyword>
<evidence type="ECO:0000256" key="3">
    <source>
        <dbReference type="ARBA" id="ARBA00022692"/>
    </source>
</evidence>
<dbReference type="InterPro" id="IPR036259">
    <property type="entry name" value="MFS_trans_sf"/>
</dbReference>
<dbReference type="PANTHER" id="PTHR42718:SF9">
    <property type="entry name" value="MAJOR FACILITATOR SUPERFAMILY MULTIDRUG TRANSPORTER MFSC"/>
    <property type="match status" value="1"/>
</dbReference>
<evidence type="ECO:0000256" key="5">
    <source>
        <dbReference type="ARBA" id="ARBA00023136"/>
    </source>
</evidence>
<dbReference type="Gene3D" id="1.20.1250.20">
    <property type="entry name" value="MFS general substrate transporter like domains"/>
    <property type="match status" value="2"/>
</dbReference>
<dbReference type="PROSITE" id="PS00217">
    <property type="entry name" value="SUGAR_TRANSPORT_2"/>
    <property type="match status" value="1"/>
</dbReference>
<feature type="transmembrane region" description="Helical" evidence="6">
    <location>
        <begin position="351"/>
        <end position="377"/>
    </location>
</feature>
<keyword evidence="2" id="KW-0813">Transport</keyword>
<evidence type="ECO:0000313" key="9">
    <source>
        <dbReference type="Proteomes" id="UP001597263"/>
    </source>
</evidence>
<feature type="transmembrane region" description="Helical" evidence="6">
    <location>
        <begin position="193"/>
        <end position="213"/>
    </location>
</feature>
<evidence type="ECO:0000313" key="8">
    <source>
        <dbReference type="EMBL" id="MFD1226647.1"/>
    </source>
</evidence>
<feature type="transmembrane region" description="Helical" evidence="6">
    <location>
        <begin position="265"/>
        <end position="286"/>
    </location>
</feature>
<proteinExistence type="predicted"/>
<name>A0ABW3V0H3_9HYPH</name>
<comment type="caution">
    <text evidence="8">The sequence shown here is derived from an EMBL/GenBank/DDBJ whole genome shotgun (WGS) entry which is preliminary data.</text>
</comment>
<feature type="transmembrane region" description="Helical" evidence="6">
    <location>
        <begin position="159"/>
        <end position="181"/>
    </location>
</feature>
<feature type="transmembrane region" description="Helical" evidence="6">
    <location>
        <begin position="397"/>
        <end position="419"/>
    </location>
</feature>
<dbReference type="PROSITE" id="PS50850">
    <property type="entry name" value="MFS"/>
    <property type="match status" value="1"/>
</dbReference>
<evidence type="ECO:0000256" key="6">
    <source>
        <dbReference type="SAM" id="Phobius"/>
    </source>
</evidence>
<accession>A0ABW3V0H3</accession>
<feature type="transmembrane region" description="Helical" evidence="6">
    <location>
        <begin position="72"/>
        <end position="92"/>
    </location>
</feature>
<dbReference type="InterPro" id="IPR005829">
    <property type="entry name" value="Sugar_transporter_CS"/>
</dbReference>
<feature type="transmembrane region" description="Helical" evidence="6">
    <location>
        <begin position="225"/>
        <end position="244"/>
    </location>
</feature>
<protein>
    <submittedName>
        <fullName evidence="8">MFS transporter</fullName>
    </submittedName>
</protein>
<reference evidence="9" key="1">
    <citation type="journal article" date="2019" name="Int. J. Syst. Evol. Microbiol.">
        <title>The Global Catalogue of Microorganisms (GCM) 10K type strain sequencing project: providing services to taxonomists for standard genome sequencing and annotation.</title>
        <authorList>
            <consortium name="The Broad Institute Genomics Platform"/>
            <consortium name="The Broad Institute Genome Sequencing Center for Infectious Disease"/>
            <person name="Wu L."/>
            <person name="Ma J."/>
        </authorList>
    </citation>
    <scope>NUCLEOTIDE SEQUENCE [LARGE SCALE GENOMIC DNA]</scope>
    <source>
        <strain evidence="9">CCUG 49584</strain>
    </source>
</reference>
<keyword evidence="5 6" id="KW-0472">Membrane</keyword>
<feature type="transmembrane region" description="Helical" evidence="6">
    <location>
        <begin position="12"/>
        <end position="32"/>
    </location>
</feature>
<feature type="transmembrane region" description="Helical" evidence="6">
    <location>
        <begin position="44"/>
        <end position="65"/>
    </location>
</feature>
<feature type="transmembrane region" description="Helical" evidence="6">
    <location>
        <begin position="431"/>
        <end position="454"/>
    </location>
</feature>
<organism evidence="8 9">
    <name type="scientific">Pseudochrobactrum kiredjianiae</name>
    <dbReference type="NCBI Taxonomy" id="386305"/>
    <lineage>
        <taxon>Bacteria</taxon>
        <taxon>Pseudomonadati</taxon>
        <taxon>Pseudomonadota</taxon>
        <taxon>Alphaproteobacteria</taxon>
        <taxon>Hyphomicrobiales</taxon>
        <taxon>Brucellaceae</taxon>
        <taxon>Pseudochrobactrum</taxon>
    </lineage>
</organism>
<dbReference type="PANTHER" id="PTHR42718">
    <property type="entry name" value="MAJOR FACILITATOR SUPERFAMILY MULTIDRUG TRANSPORTER MFSC"/>
    <property type="match status" value="1"/>
</dbReference>
<feature type="transmembrane region" description="Helical" evidence="6">
    <location>
        <begin position="131"/>
        <end position="153"/>
    </location>
</feature>
<dbReference type="SUPFAM" id="SSF103473">
    <property type="entry name" value="MFS general substrate transporter"/>
    <property type="match status" value="1"/>
</dbReference>